<feature type="region of interest" description="Disordered" evidence="10">
    <location>
        <begin position="346"/>
        <end position="365"/>
    </location>
</feature>
<comment type="similarity">
    <text evidence="8 9">Belongs to the TonB-dependent receptor family.</text>
</comment>
<evidence type="ECO:0000256" key="11">
    <source>
        <dbReference type="SAM" id="SignalP"/>
    </source>
</evidence>
<keyword evidence="11" id="KW-0732">Signal</keyword>
<proteinExistence type="inferred from homology"/>
<comment type="caution">
    <text evidence="14">The sequence shown here is derived from an EMBL/GenBank/DDBJ whole genome shotgun (WGS) entry which is preliminary data.</text>
</comment>
<dbReference type="Gene3D" id="2.40.170.20">
    <property type="entry name" value="TonB-dependent receptor, beta-barrel domain"/>
    <property type="match status" value="1"/>
</dbReference>
<reference evidence="14 15" key="1">
    <citation type="submission" date="2017-11" db="EMBL/GenBank/DDBJ databases">
        <title>Rhodohalobacter 15182 sp. nov., isolated from a salt lake.</title>
        <authorList>
            <person name="Han S."/>
        </authorList>
    </citation>
    <scope>NUCLEOTIDE SEQUENCE [LARGE SCALE GENOMIC DNA]</scope>
    <source>
        <strain evidence="14 15">15182</strain>
    </source>
</reference>
<evidence type="ECO:0000256" key="2">
    <source>
        <dbReference type="ARBA" id="ARBA00022448"/>
    </source>
</evidence>
<accession>A0A2N0VFQ4</accession>
<dbReference type="Pfam" id="PF00593">
    <property type="entry name" value="TonB_dep_Rec_b-barrel"/>
    <property type="match status" value="1"/>
</dbReference>
<dbReference type="PROSITE" id="PS52016">
    <property type="entry name" value="TONB_DEPENDENT_REC_3"/>
    <property type="match status" value="1"/>
</dbReference>
<evidence type="ECO:0000256" key="7">
    <source>
        <dbReference type="ARBA" id="ARBA00023237"/>
    </source>
</evidence>
<evidence type="ECO:0000256" key="9">
    <source>
        <dbReference type="RuleBase" id="RU003357"/>
    </source>
</evidence>
<dbReference type="Pfam" id="PF13715">
    <property type="entry name" value="CarbopepD_reg_2"/>
    <property type="match status" value="1"/>
</dbReference>
<evidence type="ECO:0000256" key="10">
    <source>
        <dbReference type="SAM" id="MobiDB-lite"/>
    </source>
</evidence>
<keyword evidence="5 9" id="KW-0798">TonB box</keyword>
<name>A0A2N0VFQ4_9BACT</name>
<dbReference type="InterPro" id="IPR008969">
    <property type="entry name" value="CarboxyPept-like_regulatory"/>
</dbReference>
<dbReference type="SUPFAM" id="SSF56935">
    <property type="entry name" value="Porins"/>
    <property type="match status" value="1"/>
</dbReference>
<dbReference type="OrthoDB" id="9805434at2"/>
<dbReference type="EMBL" id="PISP01000003">
    <property type="protein sequence ID" value="PKD43009.1"/>
    <property type="molecule type" value="Genomic_DNA"/>
</dbReference>
<dbReference type="AlphaFoldDB" id="A0A2N0VFQ4"/>
<dbReference type="SUPFAM" id="SSF49464">
    <property type="entry name" value="Carboxypeptidase regulatory domain-like"/>
    <property type="match status" value="1"/>
</dbReference>
<evidence type="ECO:0000256" key="5">
    <source>
        <dbReference type="ARBA" id="ARBA00023077"/>
    </source>
</evidence>
<evidence type="ECO:0000313" key="15">
    <source>
        <dbReference type="Proteomes" id="UP000233398"/>
    </source>
</evidence>
<dbReference type="Gene3D" id="2.170.130.10">
    <property type="entry name" value="TonB-dependent receptor, plug domain"/>
    <property type="match status" value="1"/>
</dbReference>
<evidence type="ECO:0000256" key="3">
    <source>
        <dbReference type="ARBA" id="ARBA00022452"/>
    </source>
</evidence>
<evidence type="ECO:0000259" key="12">
    <source>
        <dbReference type="Pfam" id="PF00593"/>
    </source>
</evidence>
<feature type="domain" description="TonB-dependent receptor plug" evidence="13">
    <location>
        <begin position="135"/>
        <end position="255"/>
    </location>
</feature>
<dbReference type="PANTHER" id="PTHR47234">
    <property type="match status" value="1"/>
</dbReference>
<evidence type="ECO:0000256" key="6">
    <source>
        <dbReference type="ARBA" id="ARBA00023136"/>
    </source>
</evidence>
<evidence type="ECO:0000256" key="1">
    <source>
        <dbReference type="ARBA" id="ARBA00004571"/>
    </source>
</evidence>
<evidence type="ECO:0000256" key="4">
    <source>
        <dbReference type="ARBA" id="ARBA00022692"/>
    </source>
</evidence>
<evidence type="ECO:0000313" key="14">
    <source>
        <dbReference type="EMBL" id="PKD43009.1"/>
    </source>
</evidence>
<dbReference type="GO" id="GO:0009279">
    <property type="term" value="C:cell outer membrane"/>
    <property type="evidence" value="ECO:0007669"/>
    <property type="project" value="UniProtKB-SubCell"/>
</dbReference>
<feature type="signal peptide" evidence="11">
    <location>
        <begin position="1"/>
        <end position="34"/>
    </location>
</feature>
<protein>
    <submittedName>
        <fullName evidence="14">Ligand-gated channel</fullName>
    </submittedName>
</protein>
<dbReference type="PANTHER" id="PTHR47234:SF3">
    <property type="entry name" value="SECRETIN_TONB SHORT N-TERMINAL DOMAIN-CONTAINING PROTEIN"/>
    <property type="match status" value="1"/>
</dbReference>
<dbReference type="RefSeq" id="WP_101073484.1">
    <property type="nucleotide sequence ID" value="NZ_PISP01000003.1"/>
</dbReference>
<keyword evidence="3 8" id="KW-1134">Transmembrane beta strand</keyword>
<dbReference type="InterPro" id="IPR012910">
    <property type="entry name" value="Plug_dom"/>
</dbReference>
<keyword evidence="7 8" id="KW-0998">Cell outer membrane</keyword>
<keyword evidence="6 8" id="KW-0472">Membrane</keyword>
<comment type="subcellular location">
    <subcellularLocation>
        <location evidence="1 8">Cell outer membrane</location>
        <topology evidence="1 8">Multi-pass membrane protein</topology>
    </subcellularLocation>
</comment>
<gene>
    <name evidence="14" type="ORF">CWD77_10250</name>
</gene>
<dbReference type="InterPro" id="IPR039426">
    <property type="entry name" value="TonB-dep_rcpt-like"/>
</dbReference>
<evidence type="ECO:0000259" key="13">
    <source>
        <dbReference type="Pfam" id="PF07715"/>
    </source>
</evidence>
<keyword evidence="4 8" id="KW-0812">Transmembrane</keyword>
<dbReference type="Pfam" id="PF07715">
    <property type="entry name" value="Plug"/>
    <property type="match status" value="1"/>
</dbReference>
<feature type="chain" id="PRO_5014858179" evidence="11">
    <location>
        <begin position="35"/>
        <end position="917"/>
    </location>
</feature>
<dbReference type="Gene3D" id="2.60.40.1120">
    <property type="entry name" value="Carboxypeptidase-like, regulatory domain"/>
    <property type="match status" value="1"/>
</dbReference>
<keyword evidence="2 8" id="KW-0813">Transport</keyword>
<dbReference type="Proteomes" id="UP000233398">
    <property type="component" value="Unassembled WGS sequence"/>
</dbReference>
<organism evidence="14 15">
    <name type="scientific">Rhodohalobacter barkolensis</name>
    <dbReference type="NCBI Taxonomy" id="2053187"/>
    <lineage>
        <taxon>Bacteria</taxon>
        <taxon>Pseudomonadati</taxon>
        <taxon>Balneolota</taxon>
        <taxon>Balneolia</taxon>
        <taxon>Balneolales</taxon>
        <taxon>Balneolaceae</taxon>
        <taxon>Rhodohalobacter</taxon>
    </lineage>
</organism>
<keyword evidence="15" id="KW-1185">Reference proteome</keyword>
<sequence length="917" mass="99403">MIPKLLQNKTYRTYLKVVSSLAFLFVFTATQAFAQRGTVEGVVSDTDNNPLPGANVVLVGENIGTSTNPDGEYSINAPAGDYTLQVSFLGYQTNRQSISILSGETLTVNITLETATVGGDEVVVLGTRRQGRTITQSPVPVDVISAEEVQATGFSQTTAVIRALVPSFNSPESSITDGTDHVRPATLRGLGPDQTLVLINGKRRHTSAILHVNGSVGRGATGVDLNSIPVNMIERIEVLRDGAAAQYGSDAIAGVINIVLKNSTGLDASFSYGQNLTQEERGYAPNQALPDGGSTAGFQSSPYYPGQEDVWHHDGKTVNLHLGYGFELPNNGQLYVSGQYRDRGITNRAGIDPRPNYPEVNGDPDPREFTFDRINHRYGSGDLLDVSGFFSGNMEVADDVELYAFGGISLREGETGGFYRRALDGRNVPEYYPDGFLPLITSNVYDGSFAAGLKGRAGDWSYDFSQVYGHNSLEYGVTNSVNTSIGVGSPTTFKAGTLAFDQATTNLDFVRTADIGTAQPLSIALGSEFRYELYRIIRGDAESYADGGNGAAPGAQVFPGFSPRNEQNEDRYSIAAYADLETDIIDPWTLGLAGRFESYSDFGNTLTGKLSTRFELVEGLAVRGAASTGFRAPSLAQSYFTSIATVFIDGTPFEVGTFPVNSTAAQALGAESLEAETSVNLSAGATFERGNFSLTADVYRITIDDRVVFTENFTGEDLATFLQNQGINATGGRYFTNAVDTETQGIDIIARYGFNLADNSTLRFTLGMNFNETEITNKDEIDTPSELQGLTDVPLFGRVEIGRFEVGQPSSNINFMANYSRDHWSVMLRAVRYGEIEVLRANPDEDQVYGNVFSTDLEFTYNISETVRFSLGGNNIFDVYPDKTFQGNSFNGIFQYSGFSPSGFEGRYVYSRLTINI</sequence>
<dbReference type="InterPro" id="IPR000531">
    <property type="entry name" value="Beta-barrel_TonB"/>
</dbReference>
<dbReference type="InterPro" id="IPR037066">
    <property type="entry name" value="Plug_dom_sf"/>
</dbReference>
<feature type="domain" description="TonB-dependent receptor-like beta-barrel" evidence="12">
    <location>
        <begin position="452"/>
        <end position="876"/>
    </location>
</feature>
<evidence type="ECO:0000256" key="8">
    <source>
        <dbReference type="PROSITE-ProRule" id="PRU01360"/>
    </source>
</evidence>
<dbReference type="InterPro" id="IPR036942">
    <property type="entry name" value="Beta-barrel_TonB_sf"/>
</dbReference>